<gene>
    <name evidence="1" type="ORF">K3G42_001488</name>
</gene>
<evidence type="ECO:0000313" key="1">
    <source>
        <dbReference type="EMBL" id="KAH7997551.1"/>
    </source>
</evidence>
<accession>A0ACB8EXJ2</accession>
<dbReference type="EMBL" id="CM037625">
    <property type="protein sequence ID" value="KAH7997551.1"/>
    <property type="molecule type" value="Genomic_DNA"/>
</dbReference>
<proteinExistence type="predicted"/>
<organism evidence="1 2">
    <name type="scientific">Sphaerodactylus townsendi</name>
    <dbReference type="NCBI Taxonomy" id="933632"/>
    <lineage>
        <taxon>Eukaryota</taxon>
        <taxon>Metazoa</taxon>
        <taxon>Chordata</taxon>
        <taxon>Craniata</taxon>
        <taxon>Vertebrata</taxon>
        <taxon>Euteleostomi</taxon>
        <taxon>Lepidosauria</taxon>
        <taxon>Squamata</taxon>
        <taxon>Bifurcata</taxon>
        <taxon>Gekkota</taxon>
        <taxon>Sphaerodactylidae</taxon>
        <taxon>Sphaerodactylus</taxon>
    </lineage>
</organism>
<dbReference type="Proteomes" id="UP000827872">
    <property type="component" value="Linkage Group LG12"/>
</dbReference>
<reference evidence="1" key="1">
    <citation type="submission" date="2021-08" db="EMBL/GenBank/DDBJ databases">
        <title>The first chromosome-level gecko genome reveals the dynamic sex chromosomes of Neotropical dwarf geckos (Sphaerodactylidae: Sphaerodactylus).</title>
        <authorList>
            <person name="Pinto B.J."/>
            <person name="Keating S.E."/>
            <person name="Gamble T."/>
        </authorList>
    </citation>
    <scope>NUCLEOTIDE SEQUENCE</scope>
    <source>
        <strain evidence="1">TG3544</strain>
    </source>
</reference>
<sequence length="133" mass="15068">MCNIHTNMHTLSPAPKLPRMGPSSKIIAVQNFLFPVVKLLARKTVQFKNAILLWAKLHVTQIHDSILLKLEKLFWERGGLDQLDQGHIAGTERLNPSPYFVSSIKACVCVWMVMCDVNSRLIQEGRVQLPPHC</sequence>
<evidence type="ECO:0000313" key="2">
    <source>
        <dbReference type="Proteomes" id="UP000827872"/>
    </source>
</evidence>
<comment type="caution">
    <text evidence="1">The sequence shown here is derived from an EMBL/GenBank/DDBJ whole genome shotgun (WGS) entry which is preliminary data.</text>
</comment>
<name>A0ACB8EXJ2_9SAUR</name>
<protein>
    <submittedName>
        <fullName evidence="1">Uncharacterized protein</fullName>
    </submittedName>
</protein>
<keyword evidence="2" id="KW-1185">Reference proteome</keyword>